<keyword evidence="3" id="KW-0255">Endonuclease</keyword>
<dbReference type="InterPro" id="IPR006084">
    <property type="entry name" value="XPG/Rad2"/>
</dbReference>
<feature type="region of interest" description="Disordered" evidence="1">
    <location>
        <begin position="398"/>
        <end position="468"/>
    </location>
</feature>
<protein>
    <submittedName>
        <fullName evidence="3">Flap endonuclease GEN 1</fullName>
    </submittedName>
</protein>
<proteinExistence type="predicted"/>
<name>A0AA37GSK6_9PEZI</name>
<feature type="region of interest" description="Disordered" evidence="1">
    <location>
        <begin position="549"/>
        <end position="599"/>
    </location>
</feature>
<dbReference type="Pfam" id="PF00867">
    <property type="entry name" value="XPG_I"/>
    <property type="match status" value="1"/>
</dbReference>
<evidence type="ECO:0000256" key="1">
    <source>
        <dbReference type="SAM" id="MobiDB-lite"/>
    </source>
</evidence>
<keyword evidence="3" id="KW-0540">Nuclease</keyword>
<accession>A0AA37GSK6</accession>
<keyword evidence="3" id="KW-0378">Hydrolase</keyword>
<feature type="region of interest" description="Disordered" evidence="1">
    <location>
        <begin position="505"/>
        <end position="537"/>
    </location>
</feature>
<dbReference type="Gene3D" id="3.40.50.1010">
    <property type="entry name" value="5'-nuclease"/>
    <property type="match status" value="1"/>
</dbReference>
<evidence type="ECO:0000259" key="2">
    <source>
        <dbReference type="SMART" id="SM00484"/>
    </source>
</evidence>
<dbReference type="SMART" id="SM00484">
    <property type="entry name" value="XPGI"/>
    <property type="match status" value="1"/>
</dbReference>
<dbReference type="PANTHER" id="PTHR11081">
    <property type="entry name" value="FLAP ENDONUCLEASE FAMILY MEMBER"/>
    <property type="match status" value="1"/>
</dbReference>
<dbReference type="InterPro" id="IPR029060">
    <property type="entry name" value="PIN-like_dom_sf"/>
</dbReference>
<dbReference type="SUPFAM" id="SSF88723">
    <property type="entry name" value="PIN domain-like"/>
    <property type="match status" value="1"/>
</dbReference>
<organism evidence="3 4">
    <name type="scientific">Colletotrichum liriopes</name>
    <dbReference type="NCBI Taxonomy" id="708192"/>
    <lineage>
        <taxon>Eukaryota</taxon>
        <taxon>Fungi</taxon>
        <taxon>Dikarya</taxon>
        <taxon>Ascomycota</taxon>
        <taxon>Pezizomycotina</taxon>
        <taxon>Sordariomycetes</taxon>
        <taxon>Hypocreomycetidae</taxon>
        <taxon>Glomerellales</taxon>
        <taxon>Glomerellaceae</taxon>
        <taxon>Colletotrichum</taxon>
        <taxon>Colletotrichum spaethianum species complex</taxon>
    </lineage>
</organism>
<dbReference type="PANTHER" id="PTHR11081:SF62">
    <property type="entry name" value="XPG-I DOMAIN-CONTAINING PROTEIN"/>
    <property type="match status" value="1"/>
</dbReference>
<evidence type="ECO:0000313" key="3">
    <source>
        <dbReference type="EMBL" id="GJC86463.1"/>
    </source>
</evidence>
<gene>
    <name evidence="3" type="ORF">ColLi_09301</name>
</gene>
<dbReference type="InterPro" id="IPR036279">
    <property type="entry name" value="5-3_exonuclease_C_sf"/>
</dbReference>
<dbReference type="Proteomes" id="UP001055172">
    <property type="component" value="Unassembled WGS sequence"/>
</dbReference>
<sequence length="599" mass="66186">MLDHVLVPWHQAPGEAEAECALLQQKGLVDAVWSEDGDLFMFGCTLLIKDMRNAKNHKLKEKAQSFDMRDIRKTGLFNKKSIALFGILTGCDYDPAGLKGCGESLARQLAKDGGLVEGFWRIQTEADAALWRTRLEEAINGITSSSNLTFNKERSNIRGFPSLQALKNCRTPVVSDAATIDSLPFLKGDWYGTHTTESLRTTIPWMQERFFSRMTTIWWVEKFIPMTINQRFLKNDLKARDLVAKVTQKRKDGPTTSVEFDPCQVFVGIEKVIIVSEGNHLLNRWGEVDRKRGGHPITNAKFDMLDATLGRGLSNSEFQRWRREPKTQPPNKIHPVHPPSASQIQQMLLDGGLSTVNSISPADIGGFANHFLSFDVAPKGNIGGVPLDLLNQQQQIPEDIQSTKKQTPTKDSRRNKEHTQVRTPMNGSRRPGTEHRADSHSSGLTGRTSKSDTTTVVTTPISPGDLRRKRLAKLDAGRGGSDTAANTSPGNFSFKLDKTWDLDDENGEAGAIQGDGSKKRKLEDSLAEQTRHTVPGTRGRRMLLEMELDSSQDSLRSVPVRMKGGVRSKAPAKDSHPVAAKSPASGHGKGTADDPLEIL</sequence>
<dbReference type="GO" id="GO:0006281">
    <property type="term" value="P:DNA repair"/>
    <property type="evidence" value="ECO:0007669"/>
    <property type="project" value="UniProtKB-ARBA"/>
</dbReference>
<evidence type="ECO:0000313" key="4">
    <source>
        <dbReference type="Proteomes" id="UP001055172"/>
    </source>
</evidence>
<comment type="caution">
    <text evidence="3">The sequence shown here is derived from an EMBL/GenBank/DDBJ whole genome shotgun (WGS) entry which is preliminary data.</text>
</comment>
<dbReference type="InterPro" id="IPR006086">
    <property type="entry name" value="XPG-I_dom"/>
</dbReference>
<feature type="domain" description="XPG-I" evidence="2">
    <location>
        <begin position="7"/>
        <end position="76"/>
    </location>
</feature>
<feature type="compositionally biased region" description="Basic and acidic residues" evidence="1">
    <location>
        <begin position="408"/>
        <end position="420"/>
    </location>
</feature>
<reference evidence="3 4" key="1">
    <citation type="submission" date="2021-07" db="EMBL/GenBank/DDBJ databases">
        <title>Genome data of Colletotrichum spaethianum.</title>
        <authorList>
            <person name="Utami Y.D."/>
            <person name="Hiruma K."/>
        </authorList>
    </citation>
    <scope>NUCLEOTIDE SEQUENCE [LARGE SCALE GENOMIC DNA]</scope>
    <source>
        <strain evidence="3 4">MAFF 242679</strain>
    </source>
</reference>
<keyword evidence="4" id="KW-1185">Reference proteome</keyword>
<dbReference type="AlphaFoldDB" id="A0AA37GSK6"/>
<dbReference type="EMBL" id="BPPX01000022">
    <property type="protein sequence ID" value="GJC86463.1"/>
    <property type="molecule type" value="Genomic_DNA"/>
</dbReference>
<dbReference type="GO" id="GO:0017108">
    <property type="term" value="F:5'-flap endonuclease activity"/>
    <property type="evidence" value="ECO:0007669"/>
    <property type="project" value="TreeGrafter"/>
</dbReference>
<feature type="compositionally biased region" description="Polar residues" evidence="1">
    <location>
        <begin position="440"/>
        <end position="452"/>
    </location>
</feature>
<dbReference type="PRINTS" id="PR00853">
    <property type="entry name" value="XPGRADSUPER"/>
</dbReference>
<dbReference type="SUPFAM" id="SSF47807">
    <property type="entry name" value="5' to 3' exonuclease, C-terminal subdomain"/>
    <property type="match status" value="1"/>
</dbReference>